<dbReference type="AlphaFoldDB" id="A0A179HKQ8"/>
<evidence type="ECO:0000313" key="3">
    <source>
        <dbReference type="Proteomes" id="UP000078340"/>
    </source>
</evidence>
<gene>
    <name evidence="2" type="ORF">VFPFJ_06377</name>
</gene>
<evidence type="ECO:0000313" key="2">
    <source>
        <dbReference type="EMBL" id="OAQ89963.1"/>
    </source>
</evidence>
<dbReference type="Proteomes" id="UP000078340">
    <property type="component" value="Unassembled WGS sequence"/>
</dbReference>
<reference evidence="2 3" key="1">
    <citation type="submission" date="2016-02" db="EMBL/GenBank/DDBJ databases">
        <title>Biosynthesis of antibiotic leucinostatins and their inhibition on Phytophthora in bio-control Purpureocillium lilacinum.</title>
        <authorList>
            <person name="Wang G."/>
            <person name="Liu Z."/>
            <person name="Lin R."/>
            <person name="Li E."/>
            <person name="Mao Z."/>
            <person name="Ling J."/>
            <person name="Yin W."/>
            <person name="Xie B."/>
        </authorList>
    </citation>
    <scope>NUCLEOTIDE SEQUENCE [LARGE SCALE GENOMIC DNA]</scope>
    <source>
        <strain evidence="2">PLFJ-1</strain>
    </source>
</reference>
<accession>A0A179HKQ8</accession>
<evidence type="ECO:0000256" key="1">
    <source>
        <dbReference type="SAM" id="MobiDB-lite"/>
    </source>
</evidence>
<organism evidence="2 3">
    <name type="scientific">Purpureocillium lilacinum</name>
    <name type="common">Paecilomyces lilacinus</name>
    <dbReference type="NCBI Taxonomy" id="33203"/>
    <lineage>
        <taxon>Eukaryota</taxon>
        <taxon>Fungi</taxon>
        <taxon>Dikarya</taxon>
        <taxon>Ascomycota</taxon>
        <taxon>Pezizomycotina</taxon>
        <taxon>Sordariomycetes</taxon>
        <taxon>Hypocreomycetidae</taxon>
        <taxon>Hypocreales</taxon>
        <taxon>Ophiocordycipitaceae</taxon>
        <taxon>Purpureocillium</taxon>
    </lineage>
</organism>
<feature type="compositionally biased region" description="Basic and acidic residues" evidence="1">
    <location>
        <begin position="92"/>
        <end position="103"/>
    </location>
</feature>
<feature type="region of interest" description="Disordered" evidence="1">
    <location>
        <begin position="80"/>
        <end position="107"/>
    </location>
</feature>
<protein>
    <submittedName>
        <fullName evidence="2">Uncharacterized protein</fullName>
    </submittedName>
</protein>
<name>A0A179HKQ8_PURLI</name>
<sequence length="175" mass="18654">MLEIVDGSADPVWLHAGVGAGPQLGCNDNRPFAARSTAHSHHPPSIHLASLSPSPEVRAARVVRARAAAPVQFRFSSAQTFDPRVTGQPGERALRGKSRESDQLGKVNETAAPARLCMRCDPERARGVTSCVSRLGCGWAGWTADGSRVVYVCRGTIQPQIQLGGRALGRQPSRP</sequence>
<proteinExistence type="predicted"/>
<dbReference type="EMBL" id="LSBI01000005">
    <property type="protein sequence ID" value="OAQ89963.1"/>
    <property type="molecule type" value="Genomic_DNA"/>
</dbReference>
<comment type="caution">
    <text evidence="2">The sequence shown here is derived from an EMBL/GenBank/DDBJ whole genome shotgun (WGS) entry which is preliminary data.</text>
</comment>